<evidence type="ECO:0000313" key="5">
    <source>
        <dbReference type="Proteomes" id="UP000249547"/>
    </source>
</evidence>
<dbReference type="SUPFAM" id="SSF52821">
    <property type="entry name" value="Rhodanese/Cell cycle control phosphatase"/>
    <property type="match status" value="1"/>
</dbReference>
<dbReference type="PROSITE" id="PS50206">
    <property type="entry name" value="RHODANESE_3"/>
    <property type="match status" value="1"/>
</dbReference>
<dbReference type="EMBL" id="QLLL01000009">
    <property type="protein sequence ID" value="RAI99895.1"/>
    <property type="molecule type" value="Genomic_DNA"/>
</dbReference>
<dbReference type="CDD" id="cd02947">
    <property type="entry name" value="TRX_family"/>
    <property type="match status" value="1"/>
</dbReference>
<reference evidence="4 5" key="1">
    <citation type="submission" date="2018-06" db="EMBL/GenBank/DDBJ databases">
        <title>Genomic Encyclopedia of Archaeal and Bacterial Type Strains, Phase II (KMG-II): from individual species to whole genera.</title>
        <authorList>
            <person name="Goeker M."/>
        </authorList>
    </citation>
    <scope>NUCLEOTIDE SEQUENCE [LARGE SCALE GENOMIC DNA]</scope>
    <source>
        <strain evidence="4 5">DSM 23857</strain>
    </source>
</reference>
<dbReference type="CDD" id="cd00158">
    <property type="entry name" value="RHOD"/>
    <property type="match status" value="1"/>
</dbReference>
<dbReference type="Gene3D" id="3.40.30.10">
    <property type="entry name" value="Glutaredoxin"/>
    <property type="match status" value="1"/>
</dbReference>
<gene>
    <name evidence="4" type="ORF">LX64_04449</name>
</gene>
<evidence type="ECO:0000259" key="3">
    <source>
        <dbReference type="PROSITE" id="PS51352"/>
    </source>
</evidence>
<dbReference type="PANTHER" id="PTHR45431:SF3">
    <property type="entry name" value="RHODANESE-LIKE DOMAIN-CONTAINING PROTEIN 15, CHLOROPLASTIC"/>
    <property type="match status" value="1"/>
</dbReference>
<dbReference type="Gene3D" id="3.40.250.10">
    <property type="entry name" value="Rhodanese-like domain"/>
    <property type="match status" value="1"/>
</dbReference>
<dbReference type="Proteomes" id="UP000249547">
    <property type="component" value="Unassembled WGS sequence"/>
</dbReference>
<accession>A0A327Q5T3</accession>
<evidence type="ECO:0000313" key="4">
    <source>
        <dbReference type="EMBL" id="RAI99895.1"/>
    </source>
</evidence>
<dbReference type="PROSITE" id="PS51352">
    <property type="entry name" value="THIOREDOXIN_2"/>
    <property type="match status" value="1"/>
</dbReference>
<dbReference type="OrthoDB" id="9808735at2"/>
<dbReference type="Pfam" id="PF00085">
    <property type="entry name" value="Thioredoxin"/>
    <property type="match status" value="1"/>
</dbReference>
<feature type="signal peptide" evidence="1">
    <location>
        <begin position="1"/>
        <end position="23"/>
    </location>
</feature>
<name>A0A327Q5T3_9BACT</name>
<dbReference type="SUPFAM" id="SSF52833">
    <property type="entry name" value="Thioredoxin-like"/>
    <property type="match status" value="1"/>
</dbReference>
<organism evidence="4 5">
    <name type="scientific">Chitinophaga skermanii</name>
    <dbReference type="NCBI Taxonomy" id="331697"/>
    <lineage>
        <taxon>Bacteria</taxon>
        <taxon>Pseudomonadati</taxon>
        <taxon>Bacteroidota</taxon>
        <taxon>Chitinophagia</taxon>
        <taxon>Chitinophagales</taxon>
        <taxon>Chitinophagaceae</taxon>
        <taxon>Chitinophaga</taxon>
    </lineage>
</organism>
<dbReference type="Pfam" id="PF00581">
    <property type="entry name" value="Rhodanese"/>
    <property type="match status" value="1"/>
</dbReference>
<dbReference type="SMART" id="SM00450">
    <property type="entry name" value="RHOD"/>
    <property type="match status" value="1"/>
</dbReference>
<dbReference type="InterPro" id="IPR036249">
    <property type="entry name" value="Thioredoxin-like_sf"/>
</dbReference>
<keyword evidence="4" id="KW-0808">Transferase</keyword>
<dbReference type="InterPro" id="IPR052367">
    <property type="entry name" value="Thiosulfate_ST/Rhodanese-like"/>
</dbReference>
<feature type="domain" description="Rhodanese" evidence="2">
    <location>
        <begin position="38"/>
        <end position="129"/>
    </location>
</feature>
<proteinExistence type="predicted"/>
<sequence>MKKVVRKLSWACLFVLASHFAKAQNKAVDIPTFEKATQQPNIQILDVRTASEFSTGHLEGALQADYTKKDEFFERIKFLDKEKPVYVYCLSGGRSAAAAKWMRSNGFANVVEMDGGINAWKQSDLPLQGNPTTAQMPVEDFDNAIKQEGYILVDVGATWCPPCRKMEPVVEAWLNTNKQVTLVKVDGGNDTDVMKYLSATKLPTFILFKGGKEVWRQEGIVDTETFDAALKKASK</sequence>
<dbReference type="GO" id="GO:0016740">
    <property type="term" value="F:transferase activity"/>
    <property type="evidence" value="ECO:0007669"/>
    <property type="project" value="UniProtKB-KW"/>
</dbReference>
<evidence type="ECO:0000259" key="2">
    <source>
        <dbReference type="PROSITE" id="PS50206"/>
    </source>
</evidence>
<dbReference type="InterPro" id="IPR036873">
    <property type="entry name" value="Rhodanese-like_dom_sf"/>
</dbReference>
<protein>
    <submittedName>
        <fullName evidence="4">Rhodanese-related sulfurtransferase</fullName>
    </submittedName>
</protein>
<dbReference type="AlphaFoldDB" id="A0A327Q5T3"/>
<feature type="domain" description="Thioredoxin" evidence="3">
    <location>
        <begin position="116"/>
        <end position="235"/>
    </location>
</feature>
<comment type="caution">
    <text evidence="4">The sequence shown here is derived from an EMBL/GenBank/DDBJ whole genome shotgun (WGS) entry which is preliminary data.</text>
</comment>
<dbReference type="InterPro" id="IPR001763">
    <property type="entry name" value="Rhodanese-like_dom"/>
</dbReference>
<dbReference type="PANTHER" id="PTHR45431">
    <property type="entry name" value="RHODANESE-LIKE DOMAIN-CONTAINING PROTEIN 15, CHLOROPLASTIC"/>
    <property type="match status" value="1"/>
</dbReference>
<keyword evidence="5" id="KW-1185">Reference proteome</keyword>
<dbReference type="InterPro" id="IPR013766">
    <property type="entry name" value="Thioredoxin_domain"/>
</dbReference>
<keyword evidence="1" id="KW-0732">Signal</keyword>
<evidence type="ECO:0000256" key="1">
    <source>
        <dbReference type="SAM" id="SignalP"/>
    </source>
</evidence>
<dbReference type="RefSeq" id="WP_111599837.1">
    <property type="nucleotide sequence ID" value="NZ_QLLL01000009.1"/>
</dbReference>
<feature type="chain" id="PRO_5016392903" evidence="1">
    <location>
        <begin position="24"/>
        <end position="235"/>
    </location>
</feature>